<evidence type="ECO:0000256" key="4">
    <source>
        <dbReference type="ARBA" id="ARBA00022679"/>
    </source>
</evidence>
<evidence type="ECO:0000313" key="15">
    <source>
        <dbReference type="Proteomes" id="UP000046090"/>
    </source>
</evidence>
<evidence type="ECO:0000259" key="13">
    <source>
        <dbReference type="PROSITE" id="PS50880"/>
    </source>
</evidence>
<evidence type="ECO:0000256" key="6">
    <source>
        <dbReference type="ARBA" id="ARBA00022705"/>
    </source>
</evidence>
<evidence type="ECO:0000256" key="2">
    <source>
        <dbReference type="ARBA" id="ARBA00022478"/>
    </source>
</evidence>
<keyword evidence="6" id="KW-0235">DNA replication</keyword>
<dbReference type="Pfam" id="PF08275">
    <property type="entry name" value="DNAG_N"/>
    <property type="match status" value="1"/>
</dbReference>
<dbReference type="GO" id="GO:0000428">
    <property type="term" value="C:DNA-directed RNA polymerase complex"/>
    <property type="evidence" value="ECO:0007669"/>
    <property type="project" value="UniProtKB-KW"/>
</dbReference>
<keyword evidence="11" id="KW-0238">DNA-binding</keyword>
<evidence type="ECO:0000256" key="12">
    <source>
        <dbReference type="ARBA" id="ARBA00023163"/>
    </source>
</evidence>
<evidence type="ECO:0000313" key="14">
    <source>
        <dbReference type="EMBL" id="CRI35041.1"/>
    </source>
</evidence>
<dbReference type="SUPFAM" id="SSF56731">
    <property type="entry name" value="DNA primase core"/>
    <property type="match status" value="1"/>
</dbReference>
<dbReference type="Gene3D" id="3.90.580.10">
    <property type="entry name" value="Zinc finger, CHC2-type domain"/>
    <property type="match status" value="1"/>
</dbReference>
<dbReference type="NCBIfam" id="TIGR01391">
    <property type="entry name" value="dnaG"/>
    <property type="match status" value="1"/>
</dbReference>
<dbReference type="PANTHER" id="PTHR30313">
    <property type="entry name" value="DNA PRIMASE"/>
    <property type="match status" value="1"/>
</dbReference>
<dbReference type="InterPro" id="IPR006295">
    <property type="entry name" value="DNA_primase_DnaG"/>
</dbReference>
<evidence type="ECO:0000256" key="1">
    <source>
        <dbReference type="ARBA" id="ARBA00001947"/>
    </source>
</evidence>
<dbReference type="Gene3D" id="3.40.1360.10">
    <property type="match status" value="1"/>
</dbReference>
<evidence type="ECO:0000256" key="8">
    <source>
        <dbReference type="ARBA" id="ARBA00022771"/>
    </source>
</evidence>
<dbReference type="SMART" id="SM00400">
    <property type="entry name" value="ZnF_CHCC"/>
    <property type="match status" value="1"/>
</dbReference>
<dbReference type="GO" id="GO:0003677">
    <property type="term" value="F:DNA binding"/>
    <property type="evidence" value="ECO:0007669"/>
    <property type="project" value="UniProtKB-KW"/>
</dbReference>
<gene>
    <name evidence="14" type="ORF">HHE01_00390</name>
</gene>
<comment type="cofactor">
    <cofactor evidence="1">
        <name>Zn(2+)</name>
        <dbReference type="ChEBI" id="CHEBI:29105"/>
    </cofactor>
</comment>
<dbReference type="GO" id="GO:0008270">
    <property type="term" value="F:zinc ion binding"/>
    <property type="evidence" value="ECO:0007669"/>
    <property type="project" value="UniProtKB-KW"/>
</dbReference>
<evidence type="ECO:0000256" key="10">
    <source>
        <dbReference type="ARBA" id="ARBA00022842"/>
    </source>
</evidence>
<dbReference type="PANTHER" id="PTHR30313:SF2">
    <property type="entry name" value="DNA PRIMASE"/>
    <property type="match status" value="1"/>
</dbReference>
<dbReference type="EC" id="2.7.7.-" evidence="14"/>
<keyword evidence="3" id="KW-0639">Primosome</keyword>
<dbReference type="PROSITE" id="PS50880">
    <property type="entry name" value="TOPRIM"/>
    <property type="match status" value="1"/>
</dbReference>
<dbReference type="Gene3D" id="3.90.980.10">
    <property type="entry name" value="DNA primase, catalytic core, N-terminal domain"/>
    <property type="match status" value="1"/>
</dbReference>
<keyword evidence="4 14" id="KW-0808">Transferase</keyword>
<dbReference type="GeneID" id="76197531"/>
<dbReference type="FunFam" id="3.90.580.10:FF:000001">
    <property type="entry name" value="DNA primase"/>
    <property type="match status" value="1"/>
</dbReference>
<dbReference type="InterPro" id="IPR036977">
    <property type="entry name" value="DNA_primase_Znf_CHC2"/>
</dbReference>
<dbReference type="EMBL" id="CDMK01000003">
    <property type="protein sequence ID" value="CRI35041.1"/>
    <property type="molecule type" value="Genomic_DNA"/>
</dbReference>
<evidence type="ECO:0000256" key="3">
    <source>
        <dbReference type="ARBA" id="ARBA00022515"/>
    </source>
</evidence>
<dbReference type="InterPro" id="IPR013264">
    <property type="entry name" value="DNAG_N"/>
</dbReference>
<dbReference type="GO" id="GO:0003899">
    <property type="term" value="F:DNA-directed RNA polymerase activity"/>
    <property type="evidence" value="ECO:0007669"/>
    <property type="project" value="InterPro"/>
</dbReference>
<keyword evidence="12" id="KW-0804">Transcription</keyword>
<evidence type="ECO:0000256" key="5">
    <source>
        <dbReference type="ARBA" id="ARBA00022695"/>
    </source>
</evidence>
<keyword evidence="2" id="KW-0240">DNA-directed RNA polymerase</keyword>
<sequence>MGKVILNLRDLRESLDIVEVIGHFIELKRIGFMYKAKCPFHTERTASFMVHPHKRFFYCFGCQASGDAIGFVRQYEGVEFIEAVELVARLSNFNLEYGFNARVEPLKQALEALKTLSELASFELLDSPQGAGPLEYLHQRGLNTPLMRDFKLGFCSLGVVEKMRESFSVDTLALAGILNDKGKFSMLYRILIPVHNTRGDVIGFGGRYPSNIVPQPYARYLISRNTELFKKSNILYNLHKAMPHILEKQQVIVCEGFFDVMAFAHFGYLNAVCSMGVAFSEVHLKILMKLGVEIVFAFDNDVAGHKAAINGLDMCFRVGYGSCALVRFKANSVHSRAKDLDRFLKSNTKPEFTKNDGWTYFCGYHMRPELTLVQRDQGYAFLESLIASYPPFLKSAFLSKLRSFLPLQSDEPKKTYANSSTIPDSRYSLEGRILCTMLESEEFRFISYRNLSTEDFVLKEVFLGILSGSLDVHQREALKDRFIPIESKYWQVCLRRFKMEGLKQSMRVAMDAKDFKMLWLLDQKLASVKQGI</sequence>
<dbReference type="InterPro" id="IPR050219">
    <property type="entry name" value="DnaG_primase"/>
</dbReference>
<protein>
    <submittedName>
        <fullName evidence="14">DNA primase</fullName>
        <ecNumber evidence="14">2.7.7.-</ecNumber>
    </submittedName>
</protein>
<proteinExistence type="predicted"/>
<keyword evidence="15" id="KW-1185">Reference proteome</keyword>
<dbReference type="Pfam" id="PF13155">
    <property type="entry name" value="Toprim_2"/>
    <property type="match status" value="1"/>
</dbReference>
<dbReference type="RefSeq" id="WP_157866674.1">
    <property type="nucleotide sequence ID" value="NZ_AP026684.1"/>
</dbReference>
<keyword evidence="10" id="KW-0460">Magnesium</keyword>
<dbReference type="CDD" id="cd03364">
    <property type="entry name" value="TOPRIM_DnaG_primases"/>
    <property type="match status" value="1"/>
</dbReference>
<keyword evidence="7" id="KW-0479">Metal-binding</keyword>
<dbReference type="InterPro" id="IPR002694">
    <property type="entry name" value="Znf_CHC2"/>
</dbReference>
<dbReference type="GO" id="GO:1990077">
    <property type="term" value="C:primosome complex"/>
    <property type="evidence" value="ECO:0007669"/>
    <property type="project" value="UniProtKB-KW"/>
</dbReference>
<dbReference type="Pfam" id="PF01807">
    <property type="entry name" value="Zn_ribbon_DnaG"/>
    <property type="match status" value="1"/>
</dbReference>
<evidence type="ECO:0000256" key="11">
    <source>
        <dbReference type="ARBA" id="ARBA00023125"/>
    </source>
</evidence>
<evidence type="ECO:0000256" key="7">
    <source>
        <dbReference type="ARBA" id="ARBA00022723"/>
    </source>
</evidence>
<evidence type="ECO:0000256" key="9">
    <source>
        <dbReference type="ARBA" id="ARBA00022833"/>
    </source>
</evidence>
<dbReference type="GO" id="GO:0005737">
    <property type="term" value="C:cytoplasm"/>
    <property type="evidence" value="ECO:0007669"/>
    <property type="project" value="TreeGrafter"/>
</dbReference>
<organism evidence="14 15">
    <name type="scientific">Helicobacter heilmannii</name>
    <dbReference type="NCBI Taxonomy" id="35817"/>
    <lineage>
        <taxon>Bacteria</taxon>
        <taxon>Pseudomonadati</taxon>
        <taxon>Campylobacterota</taxon>
        <taxon>Epsilonproteobacteria</taxon>
        <taxon>Campylobacterales</taxon>
        <taxon>Helicobacteraceae</taxon>
        <taxon>Helicobacter</taxon>
    </lineage>
</organism>
<keyword evidence="9" id="KW-0862">Zinc</keyword>
<reference evidence="15" key="1">
    <citation type="submission" date="2014-12" db="EMBL/GenBank/DDBJ databases">
        <authorList>
            <person name="Smet A."/>
        </authorList>
    </citation>
    <scope>NUCLEOTIDE SEQUENCE [LARGE SCALE GENOMIC DNA]</scope>
</reference>
<dbReference type="Proteomes" id="UP000046090">
    <property type="component" value="Unassembled WGS sequence"/>
</dbReference>
<dbReference type="AlphaFoldDB" id="A0A0K2Y798"/>
<dbReference type="InterPro" id="IPR034151">
    <property type="entry name" value="TOPRIM_DnaG_bac"/>
</dbReference>
<keyword evidence="5 14" id="KW-0548">Nucleotidyltransferase</keyword>
<dbReference type="SUPFAM" id="SSF57783">
    <property type="entry name" value="Zinc beta-ribbon"/>
    <property type="match status" value="1"/>
</dbReference>
<dbReference type="GO" id="GO:0006269">
    <property type="term" value="P:DNA replication, synthesis of primer"/>
    <property type="evidence" value="ECO:0007669"/>
    <property type="project" value="UniProtKB-KW"/>
</dbReference>
<dbReference type="SMART" id="SM00493">
    <property type="entry name" value="TOPRIM"/>
    <property type="match status" value="1"/>
</dbReference>
<dbReference type="InterPro" id="IPR037068">
    <property type="entry name" value="DNA_primase_core_N_sf"/>
</dbReference>
<dbReference type="InterPro" id="IPR006171">
    <property type="entry name" value="TOPRIM_dom"/>
</dbReference>
<name>A0A0K2Y798_HELHE</name>
<keyword evidence="8" id="KW-0863">Zinc-finger</keyword>
<accession>A0A0K2Y798</accession>
<feature type="domain" description="Toprim" evidence="13">
    <location>
        <begin position="249"/>
        <end position="333"/>
    </location>
</feature>